<gene>
    <name evidence="9" type="ORF">SAMN05660206_11722</name>
</gene>
<dbReference type="InterPro" id="IPR051788">
    <property type="entry name" value="MFS_Transporter"/>
</dbReference>
<evidence type="ECO:0000256" key="4">
    <source>
        <dbReference type="ARBA" id="ARBA00022692"/>
    </source>
</evidence>
<dbReference type="Gene3D" id="1.20.1250.20">
    <property type="entry name" value="MFS general substrate transporter like domains"/>
    <property type="match status" value="1"/>
</dbReference>
<evidence type="ECO:0000313" key="9">
    <source>
        <dbReference type="EMBL" id="SFT16967.1"/>
    </source>
</evidence>
<dbReference type="PROSITE" id="PS50850">
    <property type="entry name" value="MFS"/>
    <property type="match status" value="1"/>
</dbReference>
<keyword evidence="5 7" id="KW-1133">Transmembrane helix</keyword>
<comment type="similarity">
    <text evidence="2">Belongs to the major facilitator superfamily.</text>
</comment>
<dbReference type="GO" id="GO:0016020">
    <property type="term" value="C:membrane"/>
    <property type="evidence" value="ECO:0007669"/>
    <property type="project" value="TreeGrafter"/>
</dbReference>
<dbReference type="STRING" id="683125.SAMN05660206_11722"/>
<evidence type="ECO:0000256" key="2">
    <source>
        <dbReference type="ARBA" id="ARBA00008335"/>
    </source>
</evidence>
<feature type="transmembrane region" description="Helical" evidence="7">
    <location>
        <begin position="93"/>
        <end position="117"/>
    </location>
</feature>
<keyword evidence="6 7" id="KW-0472">Membrane</keyword>
<feature type="transmembrane region" description="Helical" evidence="7">
    <location>
        <begin position="162"/>
        <end position="181"/>
    </location>
</feature>
<feature type="transmembrane region" description="Helical" evidence="7">
    <location>
        <begin position="244"/>
        <end position="262"/>
    </location>
</feature>
<protein>
    <submittedName>
        <fullName evidence="9">Fucose permease</fullName>
    </submittedName>
</protein>
<feature type="transmembrane region" description="Helical" evidence="7">
    <location>
        <begin position="297"/>
        <end position="316"/>
    </location>
</feature>
<dbReference type="PANTHER" id="PTHR23514">
    <property type="entry name" value="BYPASS OF STOP CODON PROTEIN 6"/>
    <property type="match status" value="1"/>
</dbReference>
<keyword evidence="4 7" id="KW-0812">Transmembrane</keyword>
<comment type="subcellular location">
    <subcellularLocation>
        <location evidence="1">Endomembrane system</location>
        <topology evidence="1">Multi-pass membrane protein</topology>
    </subcellularLocation>
</comment>
<organism evidence="9 10">
    <name type="scientific">Sphingobacterium wenxiniae</name>
    <dbReference type="NCBI Taxonomy" id="683125"/>
    <lineage>
        <taxon>Bacteria</taxon>
        <taxon>Pseudomonadati</taxon>
        <taxon>Bacteroidota</taxon>
        <taxon>Sphingobacteriia</taxon>
        <taxon>Sphingobacteriales</taxon>
        <taxon>Sphingobacteriaceae</taxon>
        <taxon>Sphingobacterium</taxon>
    </lineage>
</organism>
<dbReference type="Proteomes" id="UP000198785">
    <property type="component" value="Unassembled WGS sequence"/>
</dbReference>
<name>A0A1I6VTE3_9SPHI</name>
<accession>A0A1I6VTE3</accession>
<feature type="transmembrane region" description="Helical" evidence="7">
    <location>
        <begin position="68"/>
        <end position="87"/>
    </location>
</feature>
<evidence type="ECO:0000256" key="7">
    <source>
        <dbReference type="SAM" id="Phobius"/>
    </source>
</evidence>
<reference evidence="9 10" key="1">
    <citation type="submission" date="2016-10" db="EMBL/GenBank/DDBJ databases">
        <authorList>
            <person name="de Groot N.N."/>
        </authorList>
    </citation>
    <scope>NUCLEOTIDE SEQUENCE [LARGE SCALE GENOMIC DNA]</scope>
    <source>
        <strain evidence="9 10">DSM 22789</strain>
    </source>
</reference>
<dbReference type="InterPro" id="IPR011701">
    <property type="entry name" value="MFS"/>
</dbReference>
<keyword evidence="10" id="KW-1185">Reference proteome</keyword>
<feature type="transmembrane region" description="Helical" evidence="7">
    <location>
        <begin position="211"/>
        <end position="232"/>
    </location>
</feature>
<feature type="transmembrane region" description="Helical" evidence="7">
    <location>
        <begin position="39"/>
        <end position="61"/>
    </location>
</feature>
<dbReference type="EMBL" id="FOZZ01000017">
    <property type="protein sequence ID" value="SFT16967.1"/>
    <property type="molecule type" value="Genomic_DNA"/>
</dbReference>
<dbReference type="AlphaFoldDB" id="A0A1I6VTE3"/>
<dbReference type="InterPro" id="IPR036259">
    <property type="entry name" value="MFS_trans_sf"/>
</dbReference>
<dbReference type="InterPro" id="IPR020846">
    <property type="entry name" value="MFS_dom"/>
</dbReference>
<feature type="transmembrane region" description="Helical" evidence="7">
    <location>
        <begin position="362"/>
        <end position="380"/>
    </location>
</feature>
<feature type="transmembrane region" description="Helical" evidence="7">
    <location>
        <begin position="274"/>
        <end position="291"/>
    </location>
</feature>
<dbReference type="SUPFAM" id="SSF103473">
    <property type="entry name" value="MFS general substrate transporter"/>
    <property type="match status" value="1"/>
</dbReference>
<evidence type="ECO:0000259" key="8">
    <source>
        <dbReference type="PROSITE" id="PS50850"/>
    </source>
</evidence>
<dbReference type="PANTHER" id="PTHR23514:SF3">
    <property type="entry name" value="BYPASS OF STOP CODON PROTEIN 6"/>
    <property type="match status" value="1"/>
</dbReference>
<evidence type="ECO:0000256" key="6">
    <source>
        <dbReference type="ARBA" id="ARBA00023136"/>
    </source>
</evidence>
<dbReference type="OrthoDB" id="9795150at2"/>
<dbReference type="Pfam" id="PF07690">
    <property type="entry name" value="MFS_1"/>
    <property type="match status" value="1"/>
</dbReference>
<evidence type="ECO:0000256" key="3">
    <source>
        <dbReference type="ARBA" id="ARBA00022448"/>
    </source>
</evidence>
<feature type="domain" description="Major facilitator superfamily (MFS) profile" evidence="8">
    <location>
        <begin position="6"/>
        <end position="385"/>
    </location>
</feature>
<dbReference type="RefSeq" id="WP_093367582.1">
    <property type="nucleotide sequence ID" value="NZ_FOZZ01000017.1"/>
</dbReference>
<evidence type="ECO:0000256" key="5">
    <source>
        <dbReference type="ARBA" id="ARBA00022989"/>
    </source>
</evidence>
<keyword evidence="3" id="KW-0813">Transport</keyword>
<dbReference type="GO" id="GO:0012505">
    <property type="term" value="C:endomembrane system"/>
    <property type="evidence" value="ECO:0007669"/>
    <property type="project" value="UniProtKB-SubCell"/>
</dbReference>
<proteinExistence type="inferred from homology"/>
<evidence type="ECO:0000313" key="10">
    <source>
        <dbReference type="Proteomes" id="UP000198785"/>
    </source>
</evidence>
<evidence type="ECO:0000256" key="1">
    <source>
        <dbReference type="ARBA" id="ARBA00004127"/>
    </source>
</evidence>
<feature type="transmembrane region" description="Helical" evidence="7">
    <location>
        <begin position="129"/>
        <end position="150"/>
    </location>
</feature>
<dbReference type="GO" id="GO:0022857">
    <property type="term" value="F:transmembrane transporter activity"/>
    <property type="evidence" value="ECO:0007669"/>
    <property type="project" value="InterPro"/>
</dbReference>
<feature type="transmembrane region" description="Helical" evidence="7">
    <location>
        <begin position="328"/>
        <end position="350"/>
    </location>
</feature>
<sequence length="389" mass="42384">MKKGLLLIVIYLAFISLGLPDSLLGPAWPKMYIDLNVPLHFAGIISMIVAGGTVVSSLFSAKIIERFGVAYVTLFSVLLTALALLGFSYSQHFIYLCLLAIPLGLGAGCVDAALNNYVALHYKAKHMNWLHCFWGVGAALGPIIMAHYLANGESWTAGYRTVGWIQISLVLILLLSIPFWVRTSSGSEEEGSTAEKQSFLTLLKVPGLKQALIVFFCYCSIEATFGLWGASYLVFSRGFAPEKAAGLVSVYYVGITFGRFVSGFMTEKLTNRQLVYVGQGIIILGLLTLLLPFETTLLPAFFMVGLGCAPIFPSLLHETPQNFGEKQSQSIMGIQMACAYIGITLMPLLFGKLASEIGHASLLWFIGALLLIKIYMNYSLNKAVSARKV</sequence>